<accession>A0A8J6B3S8</accession>
<name>A0A8J6B3S8_9EUKA</name>
<organism evidence="1 2">
    <name type="scientific">Carpediemonas membranifera</name>
    <dbReference type="NCBI Taxonomy" id="201153"/>
    <lineage>
        <taxon>Eukaryota</taxon>
        <taxon>Metamonada</taxon>
        <taxon>Carpediemonas-like organisms</taxon>
        <taxon>Carpediemonas</taxon>
    </lineage>
</organism>
<keyword evidence="2" id="KW-1185">Reference proteome</keyword>
<dbReference type="Pfam" id="PF10217">
    <property type="entry name" value="DUF2039"/>
    <property type="match status" value="1"/>
</dbReference>
<dbReference type="PANTHER" id="PTHR22876:SF5">
    <property type="entry name" value="CHROMOSOME 9 OPEN READING FRAME 85"/>
    <property type="match status" value="1"/>
</dbReference>
<comment type="caution">
    <text evidence="1">The sequence shown here is derived from an EMBL/GenBank/DDBJ whole genome shotgun (WGS) entry which is preliminary data.</text>
</comment>
<dbReference type="OrthoDB" id="250548at2759"/>
<gene>
    <name evidence="1" type="ORF">J8273_4813</name>
</gene>
<dbReference type="AlphaFoldDB" id="A0A8J6B3S8"/>
<proteinExistence type="predicted"/>
<evidence type="ECO:0000313" key="2">
    <source>
        <dbReference type="Proteomes" id="UP000717585"/>
    </source>
</evidence>
<protein>
    <submittedName>
        <fullName evidence="1">Uncharacterized protein</fullName>
    </submittedName>
</protein>
<dbReference type="EMBL" id="JAHDYR010000021">
    <property type="protein sequence ID" value="KAG9393694.1"/>
    <property type="molecule type" value="Genomic_DNA"/>
</dbReference>
<sequence>MRERAPEHAFRHNKNSKKTKLIYSFPNEGVCPRCHAIIQWRKDYRQYKPLTTPKKCTSCDQKKIVAAYHIICSDCAKEANCCEKCKLPRDQWPKEAVDVSTITKDDL</sequence>
<dbReference type="PANTHER" id="PTHR22876">
    <property type="entry name" value="ZGC:101016"/>
    <property type="match status" value="1"/>
</dbReference>
<reference evidence="1" key="1">
    <citation type="submission" date="2021-05" db="EMBL/GenBank/DDBJ databases">
        <title>A free-living protist that lacks canonical eukaryotic 1 DNA replication and segregation systems.</title>
        <authorList>
            <person name="Salas-Leiva D.E."/>
            <person name="Tromer E.C."/>
            <person name="Curtis B.A."/>
            <person name="Jerlstrom-Hultqvist J."/>
            <person name="Kolisko M."/>
            <person name="Yi Z."/>
            <person name="Salas-Leiva J.S."/>
            <person name="Gallot-Lavallee L."/>
            <person name="Kops G.J.P.L."/>
            <person name="Archibald J.M."/>
            <person name="Simpson A.G.B."/>
            <person name="Roger A.J."/>
        </authorList>
    </citation>
    <scope>NUCLEOTIDE SEQUENCE</scope>
    <source>
        <strain evidence="1">BICM</strain>
    </source>
</reference>
<evidence type="ECO:0000313" key="1">
    <source>
        <dbReference type="EMBL" id="KAG9393694.1"/>
    </source>
</evidence>
<dbReference type="Proteomes" id="UP000717585">
    <property type="component" value="Unassembled WGS sequence"/>
</dbReference>
<dbReference type="InterPro" id="IPR019351">
    <property type="entry name" value="DUF2039"/>
</dbReference>